<dbReference type="SMART" id="SM00976">
    <property type="entry name" value="Telo_bind"/>
    <property type="match status" value="1"/>
</dbReference>
<dbReference type="GO" id="GO:0016233">
    <property type="term" value="P:telomere capping"/>
    <property type="evidence" value="ECO:0007669"/>
    <property type="project" value="TreeGrafter"/>
</dbReference>
<dbReference type="Pfam" id="PF02765">
    <property type="entry name" value="POT1"/>
    <property type="match status" value="1"/>
</dbReference>
<dbReference type="AlphaFoldDB" id="A0AAD1X8J7"/>
<sequence length="512" mass="59417">MRSIKFTPLEKISVASSASYSFYAVVLDATIGYRNFDICVCSLKIIDPTCYYTNDEEDNESTVETVNTGSSKKTTVVTNTSFCCVTIFANNAEQLPRIKKVGDIIRIIKAKCTYYKGMKQFNVNLHYSSSVVVFDGDEMTNEELKAFPTGRYKPYHCSRKTFDFTKDEEKLLQGTRDWSNDFFSKNIGFPSDMFTTLDKVKEKKSGEIDVHCQVVAIETQYVGRAKLSLRDQSGVLFKMAVREKDQWDLHVNDVIRIRSAVIDSYRGSKLELHIQPKSNIMKFLKTSKLSHQLLDEVTLDEKILRMMLCDEEKEILDHRRYISKVTDMHKTLPITSLFEIYHGNRMDGNIARAKFYILNVQPYDAREFVQGFCHVCVDTFSLKNLVTHDLQDEETKSNQVYCPTCKNKSELIYMLQFLVKDDSTEHTAQFYKVLLYSFQGKCDRFFGGNKPVNLYKNEKSCEILKKYVKLLTKFNIYIDGVLEKRQESPKSPPYFLLVETELERKYIEAFIR</sequence>
<dbReference type="GO" id="GO:0010521">
    <property type="term" value="F:telomerase inhibitor activity"/>
    <property type="evidence" value="ECO:0007669"/>
    <property type="project" value="TreeGrafter"/>
</dbReference>
<dbReference type="InterPro" id="IPR053979">
    <property type="entry name" value="TEBP-like_OB2"/>
</dbReference>
<evidence type="ECO:0000256" key="4">
    <source>
        <dbReference type="ARBA" id="ARBA00023125"/>
    </source>
</evidence>
<dbReference type="EMBL" id="CAMPGE010008182">
    <property type="protein sequence ID" value="CAI2367089.1"/>
    <property type="molecule type" value="Genomic_DNA"/>
</dbReference>
<dbReference type="InterPro" id="IPR011564">
    <property type="entry name" value="Telomer_end-bd_POT1/Cdc13"/>
</dbReference>
<comment type="subcellular location">
    <subcellularLocation>
        <location evidence="1">Chromosome</location>
        <location evidence="1">Telomere</location>
    </subcellularLocation>
</comment>
<keyword evidence="4" id="KW-0238">DNA-binding</keyword>
<comment type="caution">
    <text evidence="6">The sequence shown here is derived from an EMBL/GenBank/DDBJ whole genome shotgun (WGS) entry which is preliminary data.</text>
</comment>
<reference evidence="6" key="1">
    <citation type="submission" date="2023-07" db="EMBL/GenBank/DDBJ databases">
        <authorList>
            <consortium name="AG Swart"/>
            <person name="Singh M."/>
            <person name="Singh A."/>
            <person name="Seah K."/>
            <person name="Emmerich C."/>
        </authorList>
    </citation>
    <scope>NUCLEOTIDE SEQUENCE</scope>
    <source>
        <strain evidence="6">DP1</strain>
    </source>
</reference>
<dbReference type="InterPro" id="IPR028389">
    <property type="entry name" value="POT1"/>
</dbReference>
<dbReference type="PANTHER" id="PTHR14513">
    <property type="entry name" value="PROTECTION OF TELOMERES 1"/>
    <property type="match status" value="1"/>
</dbReference>
<evidence type="ECO:0000313" key="7">
    <source>
        <dbReference type="Proteomes" id="UP001295684"/>
    </source>
</evidence>
<dbReference type="Gene3D" id="2.40.50.140">
    <property type="entry name" value="Nucleic acid-binding proteins"/>
    <property type="match status" value="3"/>
</dbReference>
<dbReference type="Proteomes" id="UP001295684">
    <property type="component" value="Unassembled WGS sequence"/>
</dbReference>
<dbReference type="Pfam" id="PF22236">
    <property type="entry name" value="TEBP_OB2-like"/>
    <property type="match status" value="1"/>
</dbReference>
<keyword evidence="3" id="KW-0779">Telomere</keyword>
<dbReference type="GO" id="GO:0000783">
    <property type="term" value="C:nuclear telomere cap complex"/>
    <property type="evidence" value="ECO:0007669"/>
    <property type="project" value="TreeGrafter"/>
</dbReference>
<dbReference type="GO" id="GO:0032210">
    <property type="term" value="P:regulation of telomere maintenance via telomerase"/>
    <property type="evidence" value="ECO:0007669"/>
    <property type="project" value="TreeGrafter"/>
</dbReference>
<keyword evidence="2" id="KW-0158">Chromosome</keyword>
<dbReference type="GO" id="GO:0098505">
    <property type="term" value="F:G-rich strand telomeric DNA binding"/>
    <property type="evidence" value="ECO:0007669"/>
    <property type="project" value="TreeGrafter"/>
</dbReference>
<gene>
    <name evidence="6" type="ORF">ECRASSUSDP1_LOCUS8366</name>
</gene>
<protein>
    <recommendedName>
        <fullName evidence="5">Telomeric single stranded DNA binding POT1/Cdc13 domain-containing protein</fullName>
    </recommendedName>
</protein>
<evidence type="ECO:0000256" key="2">
    <source>
        <dbReference type="ARBA" id="ARBA00022454"/>
    </source>
</evidence>
<dbReference type="SUPFAM" id="SSF50249">
    <property type="entry name" value="Nucleic acid-binding proteins"/>
    <property type="match status" value="3"/>
</dbReference>
<proteinExistence type="predicted"/>
<evidence type="ECO:0000313" key="6">
    <source>
        <dbReference type="EMBL" id="CAI2367089.1"/>
    </source>
</evidence>
<name>A0AAD1X8J7_EUPCR</name>
<accession>A0AAD1X8J7</accession>
<dbReference type="InterPro" id="IPR012340">
    <property type="entry name" value="NA-bd_OB-fold"/>
</dbReference>
<dbReference type="PANTHER" id="PTHR14513:SF0">
    <property type="entry name" value="PROTECTION OF TELOMERES PROTEIN 1"/>
    <property type="match status" value="1"/>
</dbReference>
<evidence type="ECO:0000256" key="1">
    <source>
        <dbReference type="ARBA" id="ARBA00004574"/>
    </source>
</evidence>
<evidence type="ECO:0000256" key="3">
    <source>
        <dbReference type="ARBA" id="ARBA00022895"/>
    </source>
</evidence>
<keyword evidence="7" id="KW-1185">Reference proteome</keyword>
<evidence type="ECO:0000259" key="5">
    <source>
        <dbReference type="SMART" id="SM00976"/>
    </source>
</evidence>
<feature type="domain" description="Telomeric single stranded DNA binding POT1/Cdc13" evidence="5">
    <location>
        <begin position="6"/>
        <end position="180"/>
    </location>
</feature>
<organism evidence="6 7">
    <name type="scientific">Euplotes crassus</name>
    <dbReference type="NCBI Taxonomy" id="5936"/>
    <lineage>
        <taxon>Eukaryota</taxon>
        <taxon>Sar</taxon>
        <taxon>Alveolata</taxon>
        <taxon>Ciliophora</taxon>
        <taxon>Intramacronucleata</taxon>
        <taxon>Spirotrichea</taxon>
        <taxon>Hypotrichia</taxon>
        <taxon>Euplotida</taxon>
        <taxon>Euplotidae</taxon>
        <taxon>Moneuplotes</taxon>
    </lineage>
</organism>